<dbReference type="Gene3D" id="3.30.200.20">
    <property type="entry name" value="Phosphorylase Kinase, domain 1"/>
    <property type="match status" value="1"/>
</dbReference>
<dbReference type="InterPro" id="IPR016477">
    <property type="entry name" value="Fructo-/Ketosamine-3-kinase"/>
</dbReference>
<evidence type="ECO:0000256" key="2">
    <source>
        <dbReference type="PIRNR" id="PIRNR006221"/>
    </source>
</evidence>
<dbReference type="KEGG" id="shyd:CJD35_16135"/>
<accession>A0A249MY11</accession>
<evidence type="ECO:0000313" key="4">
    <source>
        <dbReference type="Proteomes" id="UP000217141"/>
    </source>
</evidence>
<name>A0A249MY11_SPHXE</name>
<dbReference type="RefSeq" id="WP_095687250.1">
    <property type="nucleotide sequence ID" value="NZ_CP022746.1"/>
</dbReference>
<dbReference type="GO" id="GO:0016301">
    <property type="term" value="F:kinase activity"/>
    <property type="evidence" value="ECO:0007669"/>
    <property type="project" value="UniProtKB-UniRule"/>
</dbReference>
<organism evidence="3 4">
    <name type="scientific">Sphingobium xenophagum</name>
    <dbReference type="NCBI Taxonomy" id="121428"/>
    <lineage>
        <taxon>Bacteria</taxon>
        <taxon>Pseudomonadati</taxon>
        <taxon>Pseudomonadota</taxon>
        <taxon>Alphaproteobacteria</taxon>
        <taxon>Sphingomonadales</taxon>
        <taxon>Sphingomonadaceae</taxon>
        <taxon>Sphingobium</taxon>
    </lineage>
</organism>
<comment type="similarity">
    <text evidence="1 2">Belongs to the fructosamine kinase family.</text>
</comment>
<dbReference type="Pfam" id="PF03881">
    <property type="entry name" value="Fructosamin_kin"/>
    <property type="match status" value="1"/>
</dbReference>
<gene>
    <name evidence="3" type="ORF">CJD35_16135</name>
</gene>
<dbReference type="InterPro" id="IPR011009">
    <property type="entry name" value="Kinase-like_dom_sf"/>
</dbReference>
<reference evidence="3 4" key="1">
    <citation type="submission" date="2017-08" db="EMBL/GenBank/DDBJ databases">
        <title>Whole Genome Sequence of Sphingobium hydrophobicum C1: Insights into Adaption to the Electronic-waste Contaminated Sediment.</title>
        <authorList>
            <person name="Song D."/>
            <person name="Chen X."/>
            <person name="Xu M."/>
        </authorList>
    </citation>
    <scope>NUCLEOTIDE SEQUENCE [LARGE SCALE GENOMIC DNA]</scope>
    <source>
        <strain evidence="3 4">C1</strain>
    </source>
</reference>
<evidence type="ECO:0000256" key="1">
    <source>
        <dbReference type="ARBA" id="ARBA00009460"/>
    </source>
</evidence>
<dbReference type="PANTHER" id="PTHR12149">
    <property type="entry name" value="FRUCTOSAMINE 3 KINASE-RELATED PROTEIN"/>
    <property type="match status" value="1"/>
</dbReference>
<dbReference type="Gene3D" id="3.90.1200.10">
    <property type="match status" value="1"/>
</dbReference>
<dbReference type="PIRSF" id="PIRSF006221">
    <property type="entry name" value="Ketosamine-3-kinase"/>
    <property type="match status" value="1"/>
</dbReference>
<evidence type="ECO:0000313" key="3">
    <source>
        <dbReference type="EMBL" id="ASY46044.1"/>
    </source>
</evidence>
<dbReference type="PANTHER" id="PTHR12149:SF8">
    <property type="entry name" value="PROTEIN-RIBULOSAMINE 3-KINASE"/>
    <property type="match status" value="1"/>
</dbReference>
<dbReference type="SUPFAM" id="SSF56112">
    <property type="entry name" value="Protein kinase-like (PK-like)"/>
    <property type="match status" value="1"/>
</dbReference>
<proteinExistence type="inferred from homology"/>
<dbReference type="AlphaFoldDB" id="A0A249MY11"/>
<protein>
    <submittedName>
        <fullName evidence="3">Aminoglycoside phosphotransferase</fullName>
    </submittedName>
</protein>
<dbReference type="Proteomes" id="UP000217141">
    <property type="component" value="Chromosome II"/>
</dbReference>
<dbReference type="EMBL" id="CP022746">
    <property type="protein sequence ID" value="ASY46044.1"/>
    <property type="molecule type" value="Genomic_DNA"/>
</dbReference>
<keyword evidence="2 3" id="KW-0808">Transferase</keyword>
<keyword evidence="2" id="KW-0418">Kinase</keyword>
<sequence length="264" mass="29005">MLIRASTLLGRQVRAVSRLSGGDLSTVFRLDLGNGDTAIAKQAPSVAIEARMLRHMALRNVPVPGMIAQDGDLLIMEDLPSSRGGVRSWAELAEILDILHGRSSTHYSWEEDYAFGPVTICNRPASNWATFWADQRLRCHLPYVSFVVGGRISALCDRVGDLIPDKPVPSLLHGDLWSGNILFNGDHVAGLIDPASYYGDREVDCAMLGLFDNPPAAFFEACGLEAGWEQRQPVYRLWPLLVHLRLFGDAYARQVGACLGELGF</sequence>